<evidence type="ECO:0000313" key="13">
    <source>
        <dbReference type="Proteomes" id="UP000264310"/>
    </source>
</evidence>
<name>A0A371X4R3_9HYPH</name>
<keyword evidence="6 9" id="KW-0238">DNA-binding</keyword>
<comment type="subcellular location">
    <subcellularLocation>
        <location evidence="1">Cytoplasm</location>
    </subcellularLocation>
</comment>
<keyword evidence="13" id="KW-1185">Reference proteome</keyword>
<dbReference type="PANTHER" id="PTHR48111">
    <property type="entry name" value="REGULATOR OF RPOS"/>
    <property type="match status" value="1"/>
</dbReference>
<feature type="modified residue" description="4-aspartylphosphate" evidence="8">
    <location>
        <position position="51"/>
    </location>
</feature>
<evidence type="ECO:0000256" key="6">
    <source>
        <dbReference type="ARBA" id="ARBA00023125"/>
    </source>
</evidence>
<dbReference type="SMART" id="SM00862">
    <property type="entry name" value="Trans_reg_C"/>
    <property type="match status" value="1"/>
</dbReference>
<evidence type="ECO:0000256" key="4">
    <source>
        <dbReference type="ARBA" id="ARBA00023012"/>
    </source>
</evidence>
<dbReference type="Pfam" id="PF00486">
    <property type="entry name" value="Trans_reg_C"/>
    <property type="match status" value="1"/>
</dbReference>
<protein>
    <submittedName>
        <fullName evidence="12">DNA-binding response regulator</fullName>
    </submittedName>
</protein>
<dbReference type="Gene3D" id="1.10.10.10">
    <property type="entry name" value="Winged helix-like DNA-binding domain superfamily/Winged helix DNA-binding domain"/>
    <property type="match status" value="1"/>
</dbReference>
<evidence type="ECO:0000256" key="9">
    <source>
        <dbReference type="PROSITE-ProRule" id="PRU01091"/>
    </source>
</evidence>
<keyword evidence="4" id="KW-0902">Two-component regulatory system</keyword>
<dbReference type="GO" id="GO:0032993">
    <property type="term" value="C:protein-DNA complex"/>
    <property type="evidence" value="ECO:0007669"/>
    <property type="project" value="TreeGrafter"/>
</dbReference>
<proteinExistence type="predicted"/>
<dbReference type="PROSITE" id="PS50110">
    <property type="entry name" value="RESPONSE_REGULATORY"/>
    <property type="match status" value="1"/>
</dbReference>
<gene>
    <name evidence="12" type="ORF">DYI37_07565</name>
</gene>
<dbReference type="SUPFAM" id="SSF46894">
    <property type="entry name" value="C-terminal effector domain of the bipartite response regulators"/>
    <property type="match status" value="1"/>
</dbReference>
<dbReference type="EMBL" id="QURL01000003">
    <property type="protein sequence ID" value="RFC64197.1"/>
    <property type="molecule type" value="Genomic_DNA"/>
</dbReference>
<evidence type="ECO:0000256" key="2">
    <source>
        <dbReference type="ARBA" id="ARBA00022490"/>
    </source>
</evidence>
<dbReference type="InterPro" id="IPR001789">
    <property type="entry name" value="Sig_transdc_resp-reg_receiver"/>
</dbReference>
<evidence type="ECO:0000259" key="10">
    <source>
        <dbReference type="PROSITE" id="PS50110"/>
    </source>
</evidence>
<keyword evidence="5" id="KW-0805">Transcription regulation</keyword>
<dbReference type="RefSeq" id="WP_116682613.1">
    <property type="nucleotide sequence ID" value="NZ_QURL01000003.1"/>
</dbReference>
<evidence type="ECO:0000256" key="8">
    <source>
        <dbReference type="PROSITE-ProRule" id="PRU00169"/>
    </source>
</evidence>
<dbReference type="InterPro" id="IPR016032">
    <property type="entry name" value="Sig_transdc_resp-reg_C-effctor"/>
</dbReference>
<dbReference type="PROSITE" id="PS51755">
    <property type="entry name" value="OMPR_PHOB"/>
    <property type="match status" value="1"/>
</dbReference>
<dbReference type="Gene3D" id="3.40.50.2300">
    <property type="match status" value="1"/>
</dbReference>
<dbReference type="SMART" id="SM00448">
    <property type="entry name" value="REC"/>
    <property type="match status" value="1"/>
</dbReference>
<evidence type="ECO:0000259" key="11">
    <source>
        <dbReference type="PROSITE" id="PS51755"/>
    </source>
</evidence>
<dbReference type="Gene3D" id="6.10.250.690">
    <property type="match status" value="1"/>
</dbReference>
<sequence>MRILIVEDDEILGQGLEAGLAMSGFTTDWVETMGDADAALRTGAFAALVLDVMLPDGTGHDLLALMRGRGDRTPVLLLTALDSLSDRVRGLDGGADDHLGKPFELAEVAARLRALARRGGAHAAAVLSHGAIVLDPARLSATMAGRPVALSRREFSILHALMEHPGKIVSRLQLEDRIYGFSSGVESNAVEVHIHNLRQKFGRETIATVRGLGYRLGGEAP</sequence>
<dbReference type="GO" id="GO:0006355">
    <property type="term" value="P:regulation of DNA-templated transcription"/>
    <property type="evidence" value="ECO:0007669"/>
    <property type="project" value="InterPro"/>
</dbReference>
<dbReference type="SUPFAM" id="SSF52172">
    <property type="entry name" value="CheY-like"/>
    <property type="match status" value="1"/>
</dbReference>
<comment type="caution">
    <text evidence="12">The sequence shown here is derived from an EMBL/GenBank/DDBJ whole genome shotgun (WGS) entry which is preliminary data.</text>
</comment>
<accession>A0A371X4R3</accession>
<evidence type="ECO:0000256" key="5">
    <source>
        <dbReference type="ARBA" id="ARBA00023015"/>
    </source>
</evidence>
<evidence type="ECO:0000256" key="7">
    <source>
        <dbReference type="ARBA" id="ARBA00023163"/>
    </source>
</evidence>
<dbReference type="CDD" id="cd00383">
    <property type="entry name" value="trans_reg_C"/>
    <property type="match status" value="1"/>
</dbReference>
<dbReference type="GO" id="GO:0005829">
    <property type="term" value="C:cytosol"/>
    <property type="evidence" value="ECO:0007669"/>
    <property type="project" value="TreeGrafter"/>
</dbReference>
<reference evidence="12 13" key="1">
    <citation type="submission" date="2018-08" db="EMBL/GenBank/DDBJ databases">
        <title>Fulvimarina sp. 85, whole genome shotgun sequence.</title>
        <authorList>
            <person name="Tuo L."/>
        </authorList>
    </citation>
    <scope>NUCLEOTIDE SEQUENCE [LARGE SCALE GENOMIC DNA]</scope>
    <source>
        <strain evidence="12 13">85</strain>
    </source>
</reference>
<feature type="domain" description="OmpR/PhoB-type" evidence="11">
    <location>
        <begin position="124"/>
        <end position="218"/>
    </location>
</feature>
<dbReference type="AlphaFoldDB" id="A0A371X4R3"/>
<feature type="domain" description="Response regulatory" evidence="10">
    <location>
        <begin position="2"/>
        <end position="116"/>
    </location>
</feature>
<dbReference type="GO" id="GO:0000976">
    <property type="term" value="F:transcription cis-regulatory region binding"/>
    <property type="evidence" value="ECO:0007669"/>
    <property type="project" value="TreeGrafter"/>
</dbReference>
<dbReference type="OrthoDB" id="9802426at2"/>
<dbReference type="InterPro" id="IPR001867">
    <property type="entry name" value="OmpR/PhoB-type_DNA-bd"/>
</dbReference>
<keyword evidence="2" id="KW-0963">Cytoplasm</keyword>
<keyword evidence="3 8" id="KW-0597">Phosphoprotein</keyword>
<keyword evidence="7" id="KW-0804">Transcription</keyword>
<organism evidence="12 13">
    <name type="scientific">Fulvimarina endophytica</name>
    <dbReference type="NCBI Taxonomy" id="2293836"/>
    <lineage>
        <taxon>Bacteria</taxon>
        <taxon>Pseudomonadati</taxon>
        <taxon>Pseudomonadota</taxon>
        <taxon>Alphaproteobacteria</taxon>
        <taxon>Hyphomicrobiales</taxon>
        <taxon>Aurantimonadaceae</taxon>
        <taxon>Fulvimarina</taxon>
    </lineage>
</organism>
<evidence type="ECO:0000256" key="3">
    <source>
        <dbReference type="ARBA" id="ARBA00022553"/>
    </source>
</evidence>
<feature type="DNA-binding region" description="OmpR/PhoB-type" evidence="9">
    <location>
        <begin position="124"/>
        <end position="218"/>
    </location>
</feature>
<evidence type="ECO:0000256" key="1">
    <source>
        <dbReference type="ARBA" id="ARBA00004496"/>
    </source>
</evidence>
<dbReference type="Pfam" id="PF00072">
    <property type="entry name" value="Response_reg"/>
    <property type="match status" value="1"/>
</dbReference>
<evidence type="ECO:0000313" key="12">
    <source>
        <dbReference type="EMBL" id="RFC64197.1"/>
    </source>
</evidence>
<dbReference type="Proteomes" id="UP000264310">
    <property type="component" value="Unassembled WGS sequence"/>
</dbReference>
<dbReference type="InterPro" id="IPR011006">
    <property type="entry name" value="CheY-like_superfamily"/>
</dbReference>
<dbReference type="InterPro" id="IPR039420">
    <property type="entry name" value="WalR-like"/>
</dbReference>
<dbReference type="InterPro" id="IPR036388">
    <property type="entry name" value="WH-like_DNA-bd_sf"/>
</dbReference>
<dbReference type="GO" id="GO:0000156">
    <property type="term" value="F:phosphorelay response regulator activity"/>
    <property type="evidence" value="ECO:0007669"/>
    <property type="project" value="TreeGrafter"/>
</dbReference>
<dbReference type="PANTHER" id="PTHR48111:SF35">
    <property type="entry name" value="TRANSCRIPTIONAL REGULATORY PROTEIN QSEB"/>
    <property type="match status" value="1"/>
</dbReference>